<feature type="region of interest" description="Disordered" evidence="2">
    <location>
        <begin position="206"/>
        <end position="232"/>
    </location>
</feature>
<organism evidence="5">
    <name type="scientific">Hydatigena taeniaeformis</name>
    <name type="common">Feline tapeworm</name>
    <name type="synonym">Taenia taeniaeformis</name>
    <dbReference type="NCBI Taxonomy" id="6205"/>
    <lineage>
        <taxon>Eukaryota</taxon>
        <taxon>Metazoa</taxon>
        <taxon>Spiralia</taxon>
        <taxon>Lophotrochozoa</taxon>
        <taxon>Platyhelminthes</taxon>
        <taxon>Cestoda</taxon>
        <taxon>Eucestoda</taxon>
        <taxon>Cyclophyllidea</taxon>
        <taxon>Taeniidae</taxon>
        <taxon>Hydatigera</taxon>
    </lineage>
</organism>
<dbReference type="EMBL" id="UYWX01006896">
    <property type="protein sequence ID" value="VDM26629.1"/>
    <property type="molecule type" value="Genomic_DNA"/>
</dbReference>
<evidence type="ECO:0000256" key="1">
    <source>
        <dbReference type="SAM" id="Coils"/>
    </source>
</evidence>
<sequence>MCLAAEQTGLDAAMVIRECLAPTVEGVLAETDTPVSSTTPPETSLLSLLESAANQVSITATAMEHGEFDFDGTKKPKTQEPIIQRAIAYRKAQSELESCRGKLELKEVELLELRRELKARVDEISEMTVRINMTEKKLETSGRGNLEKIVELEDRLQAMQNQQKRTEKEYEQTIDGMQTDLVELKKENAELKESLRKTGKSTIGFGLMKPSGLSPGELSTEEIGTPVSPGPRSLASKISAYRDASNWLAEVGMLTI</sequence>
<reference evidence="3 4" key="2">
    <citation type="submission" date="2018-11" db="EMBL/GenBank/DDBJ databases">
        <authorList>
            <consortium name="Pathogen Informatics"/>
        </authorList>
    </citation>
    <scope>NUCLEOTIDE SEQUENCE [LARGE SCALE GENOMIC DNA]</scope>
</reference>
<keyword evidence="4" id="KW-1185">Reference proteome</keyword>
<dbReference type="STRING" id="6205.A0A0R3WX15"/>
<dbReference type="Proteomes" id="UP000274429">
    <property type="component" value="Unassembled WGS sequence"/>
</dbReference>
<dbReference type="AlphaFoldDB" id="A0A0R3WX15"/>
<gene>
    <name evidence="3" type="ORF">TTAC_LOCUS5290</name>
</gene>
<feature type="coiled-coil region" evidence="1">
    <location>
        <begin position="149"/>
        <end position="201"/>
    </location>
</feature>
<protein>
    <submittedName>
        <fullName evidence="5">RH1 domain-containing protein</fullName>
    </submittedName>
</protein>
<keyword evidence="1" id="KW-0175">Coiled coil</keyword>
<accession>A0A0R3WX15</accession>
<reference evidence="5" key="1">
    <citation type="submission" date="2017-02" db="UniProtKB">
        <authorList>
            <consortium name="WormBaseParasite"/>
        </authorList>
    </citation>
    <scope>IDENTIFICATION</scope>
</reference>
<name>A0A0R3WX15_HYDTA</name>
<evidence type="ECO:0000313" key="4">
    <source>
        <dbReference type="Proteomes" id="UP000274429"/>
    </source>
</evidence>
<dbReference type="WBParaSite" id="TTAC_0000530501-mRNA-1">
    <property type="protein sequence ID" value="TTAC_0000530501-mRNA-1"/>
    <property type="gene ID" value="TTAC_0000530501"/>
</dbReference>
<proteinExistence type="predicted"/>
<evidence type="ECO:0000313" key="3">
    <source>
        <dbReference type="EMBL" id="VDM26629.1"/>
    </source>
</evidence>
<feature type="coiled-coil region" evidence="1">
    <location>
        <begin position="89"/>
        <end position="116"/>
    </location>
</feature>
<evidence type="ECO:0000256" key="2">
    <source>
        <dbReference type="SAM" id="MobiDB-lite"/>
    </source>
</evidence>
<dbReference type="OrthoDB" id="2130750at2759"/>
<evidence type="ECO:0000313" key="5">
    <source>
        <dbReference type="WBParaSite" id="TTAC_0000530501-mRNA-1"/>
    </source>
</evidence>